<feature type="compositionally biased region" description="Low complexity" evidence="1">
    <location>
        <begin position="59"/>
        <end position="71"/>
    </location>
</feature>
<dbReference type="Proteomes" id="UP001519460">
    <property type="component" value="Unassembled WGS sequence"/>
</dbReference>
<feature type="region of interest" description="Disordered" evidence="1">
    <location>
        <begin position="59"/>
        <end position="165"/>
    </location>
</feature>
<sequence>MKQFFLMDTLQFNYSHVLLKIQDKTPKDIANNGFHSQEATRNLQNNRTIRRKRRRECAVAAREVEAGASRRPWSRSGRRRSVCRSRRRSRRWKSMRTRSSKRRSRGWSSMSATSSERKRAEEEEGGGTRVEGDGAGEEVGSRAASEPVEVEAGGAPVEGDEQEKK</sequence>
<keyword evidence="3" id="KW-1185">Reference proteome</keyword>
<evidence type="ECO:0000313" key="3">
    <source>
        <dbReference type="Proteomes" id="UP001519460"/>
    </source>
</evidence>
<name>A0ABD0KWD8_9CAEN</name>
<proteinExistence type="predicted"/>
<evidence type="ECO:0000313" key="2">
    <source>
        <dbReference type="EMBL" id="KAK7491618.1"/>
    </source>
</evidence>
<gene>
    <name evidence="2" type="ORF">BaRGS_00017071</name>
</gene>
<feature type="compositionally biased region" description="Basic residues" evidence="1">
    <location>
        <begin position="72"/>
        <end position="105"/>
    </location>
</feature>
<protein>
    <submittedName>
        <fullName evidence="2">Uncharacterized protein</fullName>
    </submittedName>
</protein>
<organism evidence="2 3">
    <name type="scientific">Batillaria attramentaria</name>
    <dbReference type="NCBI Taxonomy" id="370345"/>
    <lineage>
        <taxon>Eukaryota</taxon>
        <taxon>Metazoa</taxon>
        <taxon>Spiralia</taxon>
        <taxon>Lophotrochozoa</taxon>
        <taxon>Mollusca</taxon>
        <taxon>Gastropoda</taxon>
        <taxon>Caenogastropoda</taxon>
        <taxon>Sorbeoconcha</taxon>
        <taxon>Cerithioidea</taxon>
        <taxon>Batillariidae</taxon>
        <taxon>Batillaria</taxon>
    </lineage>
</organism>
<dbReference type="EMBL" id="JACVVK020000112">
    <property type="protein sequence ID" value="KAK7491618.1"/>
    <property type="molecule type" value="Genomic_DNA"/>
</dbReference>
<accession>A0ABD0KWD8</accession>
<evidence type="ECO:0000256" key="1">
    <source>
        <dbReference type="SAM" id="MobiDB-lite"/>
    </source>
</evidence>
<comment type="caution">
    <text evidence="2">The sequence shown here is derived from an EMBL/GenBank/DDBJ whole genome shotgun (WGS) entry which is preliminary data.</text>
</comment>
<reference evidence="2 3" key="1">
    <citation type="journal article" date="2023" name="Sci. Data">
        <title>Genome assembly of the Korean intertidal mud-creeper Batillaria attramentaria.</title>
        <authorList>
            <person name="Patra A.K."/>
            <person name="Ho P.T."/>
            <person name="Jun S."/>
            <person name="Lee S.J."/>
            <person name="Kim Y."/>
            <person name="Won Y.J."/>
        </authorList>
    </citation>
    <scope>NUCLEOTIDE SEQUENCE [LARGE SCALE GENOMIC DNA]</scope>
    <source>
        <strain evidence="2">Wonlab-2016</strain>
    </source>
</reference>
<dbReference type="AlphaFoldDB" id="A0ABD0KWD8"/>